<evidence type="ECO:0000256" key="6">
    <source>
        <dbReference type="ARBA" id="ARBA00022843"/>
    </source>
</evidence>
<dbReference type="OrthoDB" id="1683373at2759"/>
<dbReference type="AlphaFoldDB" id="A0A3P8WCP8"/>
<evidence type="ECO:0000256" key="5">
    <source>
        <dbReference type="ARBA" id="ARBA00022499"/>
    </source>
</evidence>
<dbReference type="SUPFAM" id="SSF81296">
    <property type="entry name" value="E set domains"/>
    <property type="match status" value="1"/>
</dbReference>
<proteinExistence type="inferred from homology"/>
<evidence type="ECO:0000256" key="2">
    <source>
        <dbReference type="ARBA" id="ARBA00009758"/>
    </source>
</evidence>
<dbReference type="Gene3D" id="2.70.50.30">
    <property type="entry name" value="Coagulation Factor XIII, subunit A, domain 1"/>
    <property type="match status" value="1"/>
</dbReference>
<comment type="subcellular location">
    <subcellularLocation>
        <location evidence="1">Cytoplasm</location>
    </subcellularLocation>
</comment>
<dbReference type="GO" id="GO:0007399">
    <property type="term" value="P:nervous system development"/>
    <property type="evidence" value="ECO:0007669"/>
    <property type="project" value="UniProtKB-ARBA"/>
</dbReference>
<dbReference type="GO" id="GO:0005829">
    <property type="term" value="C:cytosol"/>
    <property type="evidence" value="ECO:0007669"/>
    <property type="project" value="TreeGrafter"/>
</dbReference>
<dbReference type="GO" id="GO:0007266">
    <property type="term" value="P:Rho protein signal transduction"/>
    <property type="evidence" value="ECO:0007669"/>
    <property type="project" value="InterPro"/>
</dbReference>
<evidence type="ECO:0000256" key="7">
    <source>
        <dbReference type="ARBA" id="ARBA00022990"/>
    </source>
</evidence>
<dbReference type="PRINTS" id="PR00492">
    <property type="entry name" value="RHOGDI"/>
</dbReference>
<dbReference type="InterPro" id="IPR000406">
    <property type="entry name" value="Rho_GDI"/>
</dbReference>
<dbReference type="GO" id="GO:0005096">
    <property type="term" value="F:GTPase activator activity"/>
    <property type="evidence" value="ECO:0007669"/>
    <property type="project" value="UniProtKB-KW"/>
</dbReference>
<comment type="similarity">
    <text evidence="2">Belongs to the Rho GDI family.</text>
</comment>
<dbReference type="PANTHER" id="PTHR10980:SF9">
    <property type="entry name" value="RHO GDP-DISSOCIATION INHIBITOR 1"/>
    <property type="match status" value="1"/>
</dbReference>
<comment type="subunit">
    <text evidence="11">Monomer. Interacts with FER. Interacts with PLXNB3. Forms a heterodimer with RAC1. Interacts with RHOA, the affinity is increased by three orders of magnitude when RHOA is prenylated. Interacts with PSMD10; the interaction increases ARHGDIA association with RHOA, leading to ARHGDIA-mediated inactivation of RHOA and ROCK and prolonged AKT activation. Interacts with KANK2; the interaction is direct and may regulate the interaction of ARHGDIA with RHOA, RAC1 and CDC42. Interacts with RHOC. Interacts with CDC42. Interacts with NGFR (via death domain); NGFR binding decreases the affinity for RHOA.</text>
</comment>
<evidence type="ECO:0000256" key="1">
    <source>
        <dbReference type="ARBA" id="ARBA00004496"/>
    </source>
</evidence>
<keyword evidence="4" id="KW-0963">Cytoplasm</keyword>
<dbReference type="InterPro" id="IPR014756">
    <property type="entry name" value="Ig_E-set"/>
</dbReference>
<organism evidence="13 14">
    <name type="scientific">Cynoglossus semilaevis</name>
    <name type="common">Tongue sole</name>
    <dbReference type="NCBI Taxonomy" id="244447"/>
    <lineage>
        <taxon>Eukaryota</taxon>
        <taxon>Metazoa</taxon>
        <taxon>Chordata</taxon>
        <taxon>Craniata</taxon>
        <taxon>Vertebrata</taxon>
        <taxon>Euteleostomi</taxon>
        <taxon>Actinopterygii</taxon>
        <taxon>Neopterygii</taxon>
        <taxon>Teleostei</taxon>
        <taxon>Neoteleostei</taxon>
        <taxon>Acanthomorphata</taxon>
        <taxon>Carangaria</taxon>
        <taxon>Pleuronectiformes</taxon>
        <taxon>Pleuronectoidei</taxon>
        <taxon>Cynoglossidae</taxon>
        <taxon>Cynoglossinae</taxon>
        <taxon>Cynoglossus</taxon>
    </lineage>
</organism>
<accession>A0A3P8WCP8</accession>
<dbReference type="STRING" id="244447.ENSCSEP00000024207"/>
<dbReference type="GeneID" id="103384292"/>
<dbReference type="RefSeq" id="XP_008315982.1">
    <property type="nucleotide sequence ID" value="XM_008317760.2"/>
</dbReference>
<feature type="region of interest" description="Disordered" evidence="12">
    <location>
        <begin position="1"/>
        <end position="27"/>
    </location>
</feature>
<name>A0A3P8WCP8_CYNSE</name>
<dbReference type="GO" id="GO:0005094">
    <property type="term" value="F:Rho GDP-dissociation inhibitor activity"/>
    <property type="evidence" value="ECO:0007669"/>
    <property type="project" value="InterPro"/>
</dbReference>
<dbReference type="KEGG" id="csem:103384292"/>
<evidence type="ECO:0000256" key="8">
    <source>
        <dbReference type="ARBA" id="ARBA00037489"/>
    </source>
</evidence>
<reference evidence="13" key="3">
    <citation type="submission" date="2025-09" db="UniProtKB">
        <authorList>
            <consortium name="Ensembl"/>
        </authorList>
    </citation>
    <scope>IDENTIFICATION</scope>
</reference>
<dbReference type="Proteomes" id="UP000265120">
    <property type="component" value="Chromosome 9"/>
</dbReference>
<comment type="function">
    <text evidence="8">Controls Rho proteins homeostasis. Regulates the GDP/GTP exchange reaction of the Rho proteins by inhibiting the dissociation of GDP from them, and the subsequent binding of GTP to them. Retains Rho proteins such as CDC42, RAC1 and RHOA in an inactive cytosolic pool, regulating their stability and protecting them from degradation. Actively involved in the recycling and distribution of activated Rho GTPases in the cell, mediates extraction from membranes of both inactive and activated molecules due its exceptionally high affinity for prenylated forms. Through the modulation of Rho proteins, may play a role in cell motility regulation. In glioma cells, inhibits cell migration and invasion by mediating the signals of SEMA5A and PLXNB3 that lead to inactivation of RAC1.</text>
</comment>
<evidence type="ECO:0000256" key="11">
    <source>
        <dbReference type="ARBA" id="ARBA00046570"/>
    </source>
</evidence>
<dbReference type="InParanoid" id="A0A3P8WCP8"/>
<dbReference type="OMA" id="MSLVCET"/>
<dbReference type="Pfam" id="PF02115">
    <property type="entry name" value="Rho_GDI"/>
    <property type="match status" value="1"/>
</dbReference>
<keyword evidence="14" id="KW-1185">Reference proteome</keyword>
<dbReference type="GeneTree" id="ENSGT00390000006233"/>
<reference evidence="13 14" key="1">
    <citation type="journal article" date="2014" name="Nat. Genet.">
        <title>Whole-genome sequence of a flatfish provides insights into ZW sex chromosome evolution and adaptation to a benthic lifestyle.</title>
        <authorList>
            <person name="Chen S."/>
            <person name="Zhang G."/>
            <person name="Shao C."/>
            <person name="Huang Q."/>
            <person name="Liu G."/>
            <person name="Zhang P."/>
            <person name="Song W."/>
            <person name="An N."/>
            <person name="Chalopin D."/>
            <person name="Volff J.N."/>
            <person name="Hong Y."/>
            <person name="Li Q."/>
            <person name="Sha Z."/>
            <person name="Zhou H."/>
            <person name="Xie M."/>
            <person name="Yu Q."/>
            <person name="Liu Y."/>
            <person name="Xiang H."/>
            <person name="Wang N."/>
            <person name="Wu K."/>
            <person name="Yang C."/>
            <person name="Zhou Q."/>
            <person name="Liao X."/>
            <person name="Yang L."/>
            <person name="Hu Q."/>
            <person name="Zhang J."/>
            <person name="Meng L."/>
            <person name="Jin L."/>
            <person name="Tian Y."/>
            <person name="Lian J."/>
            <person name="Yang J."/>
            <person name="Miao G."/>
            <person name="Liu S."/>
            <person name="Liang Z."/>
            <person name="Yan F."/>
            <person name="Li Y."/>
            <person name="Sun B."/>
            <person name="Zhang H."/>
            <person name="Zhang J."/>
            <person name="Zhu Y."/>
            <person name="Du M."/>
            <person name="Zhao Y."/>
            <person name="Schartl M."/>
            <person name="Tang Q."/>
            <person name="Wang J."/>
        </authorList>
    </citation>
    <scope>NUCLEOTIDE SEQUENCE</scope>
</reference>
<evidence type="ECO:0000256" key="10">
    <source>
        <dbReference type="ARBA" id="ARBA00041559"/>
    </source>
</evidence>
<dbReference type="Ensembl" id="ENSCSET00000024533.1">
    <property type="protein sequence ID" value="ENSCSEP00000024207.1"/>
    <property type="gene ID" value="ENSCSEG00000015448.1"/>
</dbReference>
<sequence length="204" mass="23356">MAEDDDVTPEQLQAIAAENEEQEKVTYKTPAQKTLQEIHELDKDDESLRKYKETLLGRGIMNTDPSTPNVQVTRMSLICETAPKPLVLDLQGDLTAFKKQAFVLKEGVEYKIKINFKVNKEIVSGLKYVQQLYRKGIKLDKSTYMVGSYGPRADEYDFLTTAEDAPKGSMARGTYIVKSKFTDDDQHDHLSWEWSLDVKKDWPE</sequence>
<dbReference type="GO" id="GO:0016020">
    <property type="term" value="C:membrane"/>
    <property type="evidence" value="ECO:0007669"/>
    <property type="project" value="TreeGrafter"/>
</dbReference>
<keyword evidence="6" id="KW-0832">Ubl conjugation</keyword>
<dbReference type="FunFam" id="2.70.50.30:FF:000004">
    <property type="entry name" value="Rho GDP-dissociation inhibitor 1"/>
    <property type="match status" value="1"/>
</dbReference>
<keyword evidence="5" id="KW-1017">Isopeptide bond</keyword>
<evidence type="ECO:0000313" key="14">
    <source>
        <dbReference type="Proteomes" id="UP000265120"/>
    </source>
</evidence>
<keyword evidence="3" id="KW-0343">GTPase activation</keyword>
<dbReference type="InterPro" id="IPR024792">
    <property type="entry name" value="RhoGDI_dom_sf"/>
</dbReference>
<evidence type="ECO:0000313" key="13">
    <source>
        <dbReference type="Ensembl" id="ENSCSEP00000024207.1"/>
    </source>
</evidence>
<evidence type="ECO:0000256" key="3">
    <source>
        <dbReference type="ARBA" id="ARBA00022468"/>
    </source>
</evidence>
<evidence type="ECO:0000256" key="12">
    <source>
        <dbReference type="SAM" id="MobiDB-lite"/>
    </source>
</evidence>
<dbReference type="PANTHER" id="PTHR10980">
    <property type="entry name" value="RHO GDP-DISSOCIATION INHIBITOR"/>
    <property type="match status" value="1"/>
</dbReference>
<evidence type="ECO:0000256" key="4">
    <source>
        <dbReference type="ARBA" id="ARBA00022490"/>
    </source>
</evidence>
<keyword evidence="7" id="KW-0007">Acetylation</keyword>
<protein>
    <recommendedName>
        <fullName evidence="9">Rho GDP-dissociation inhibitor 1</fullName>
    </recommendedName>
    <alternativeName>
        <fullName evidence="10">Rho-GDI alpha</fullName>
    </alternativeName>
</protein>
<evidence type="ECO:0000256" key="9">
    <source>
        <dbReference type="ARBA" id="ARBA00040620"/>
    </source>
</evidence>
<reference evidence="13" key="2">
    <citation type="submission" date="2025-08" db="UniProtKB">
        <authorList>
            <consortium name="Ensembl"/>
        </authorList>
    </citation>
    <scope>IDENTIFICATION</scope>
</reference>